<organism evidence="2 3">
    <name type="scientific">Piscirickettsia salmonis</name>
    <dbReference type="NCBI Taxonomy" id="1238"/>
    <lineage>
        <taxon>Bacteria</taxon>
        <taxon>Pseudomonadati</taxon>
        <taxon>Pseudomonadota</taxon>
        <taxon>Gammaproteobacteria</taxon>
        <taxon>Thiotrichales</taxon>
        <taxon>Piscirickettsiaceae</taxon>
        <taxon>Piscirickettsia</taxon>
    </lineage>
</organism>
<dbReference type="EMBL" id="CP012508">
    <property type="protein sequence ID" value="ALB22028.1"/>
    <property type="molecule type" value="Genomic_DNA"/>
</dbReference>
<accession>A0AAC8VGA0</accession>
<feature type="domain" description="Transposase DDE" evidence="1">
    <location>
        <begin position="96"/>
        <end position="247"/>
    </location>
</feature>
<dbReference type="InterPro" id="IPR025668">
    <property type="entry name" value="Tnp_DDE_dom"/>
</dbReference>
<gene>
    <name evidence="2" type="ORF">KU39_845</name>
</gene>
<dbReference type="AlphaFoldDB" id="A0AAC8VGA0"/>
<protein>
    <submittedName>
        <fullName evidence="2">Transposase</fullName>
    </submittedName>
</protein>
<evidence type="ECO:0000259" key="1">
    <source>
        <dbReference type="Pfam" id="PF13612"/>
    </source>
</evidence>
<name>A0AAC8VGA0_PISSA</name>
<proteinExistence type="predicted"/>
<dbReference type="SUPFAM" id="SSF53098">
    <property type="entry name" value="Ribonuclease H-like"/>
    <property type="match status" value="1"/>
</dbReference>
<reference evidence="2 3" key="1">
    <citation type="journal article" date="2014" name="Genome Announc.">
        <title>Comparative Genome Analysis of Two Isolates of the Fish Pathogen Piscirickettsia salmonis from Different Hosts Reveals Major Differences in Virulence-Associated Secretion Systems.</title>
        <authorList>
            <person name="Bohle H."/>
            <person name="Henriquez P."/>
            <person name="Grothusen H."/>
            <person name="Navas E."/>
            <person name="Sandoval A."/>
            <person name="Bustamante F."/>
            <person name="Bustos P."/>
            <person name="Mancilla M."/>
        </authorList>
    </citation>
    <scope>NUCLEOTIDE SEQUENCE [LARGE SCALE GENOMIC DNA]</scope>
    <source>
        <strain evidence="3">B1-32597</strain>
    </source>
</reference>
<dbReference type="Pfam" id="PF13612">
    <property type="entry name" value="DDE_Tnp_1_3"/>
    <property type="match status" value="1"/>
</dbReference>
<evidence type="ECO:0000313" key="2">
    <source>
        <dbReference type="EMBL" id="ALB22028.1"/>
    </source>
</evidence>
<evidence type="ECO:0000313" key="3">
    <source>
        <dbReference type="Proteomes" id="UP000029558"/>
    </source>
</evidence>
<dbReference type="Proteomes" id="UP000029558">
    <property type="component" value="Chromosome"/>
</dbReference>
<dbReference type="NCBIfam" id="NF033520">
    <property type="entry name" value="transpos_IS982"/>
    <property type="match status" value="1"/>
</dbReference>
<sequence>MECAASRHVTLCDADSRGFIVVAFCSAILHHWMCKIPTEVATLTSNYRNFKMYYLHVIKGSMVKYFPNSVSYNRFVELMPSILLPLCFFIAAQGKTATGIYFVDSTILRVCHEKRASQNRAFKGLAKKSKSTMGWYYGFKLHIIVNDMGELMAFKMSKATTDDRVVLPKMAENLTGKIIGDKGYISQKLFDQLYEKGLQLITKIRKNMKNKLVLMIDKILLRKRGIIESVFDQLKNISQIEHSRHRSADNFMVNIVAGLAAYCLQEKKPSLGIKYNLLNG</sequence>
<dbReference type="InterPro" id="IPR012337">
    <property type="entry name" value="RNaseH-like_sf"/>
</dbReference>